<dbReference type="PANTHER" id="PTHR32309">
    <property type="entry name" value="TYROSINE-PROTEIN KINASE"/>
    <property type="match status" value="1"/>
</dbReference>
<reference evidence="10 11" key="1">
    <citation type="submission" date="2019-06" db="EMBL/GenBank/DDBJ databases">
        <title>A novel bacterium of genus Amaricoccus, isolated from marine sediment.</title>
        <authorList>
            <person name="Huang H."/>
            <person name="Mo K."/>
            <person name="Hu Y."/>
        </authorList>
    </citation>
    <scope>NUCLEOTIDE SEQUENCE [LARGE SCALE GENOMIC DNA]</scope>
    <source>
        <strain evidence="10 11">HB172011</strain>
    </source>
</reference>
<keyword evidence="3 8" id="KW-0812">Transmembrane</keyword>
<feature type="coiled-coil region" evidence="6">
    <location>
        <begin position="333"/>
        <end position="384"/>
    </location>
</feature>
<feature type="transmembrane region" description="Helical" evidence="8">
    <location>
        <begin position="421"/>
        <end position="441"/>
    </location>
</feature>
<evidence type="ECO:0000313" key="11">
    <source>
        <dbReference type="Proteomes" id="UP000319255"/>
    </source>
</evidence>
<keyword evidence="11" id="KW-1185">Reference proteome</keyword>
<protein>
    <recommendedName>
        <fullName evidence="9">Polysaccharide chain length determinant N-terminal domain-containing protein</fullName>
    </recommendedName>
</protein>
<evidence type="ECO:0000256" key="1">
    <source>
        <dbReference type="ARBA" id="ARBA00004651"/>
    </source>
</evidence>
<comment type="subcellular location">
    <subcellularLocation>
        <location evidence="1">Cell membrane</location>
        <topology evidence="1">Multi-pass membrane protein</topology>
    </subcellularLocation>
</comment>
<dbReference type="InterPro" id="IPR050445">
    <property type="entry name" value="Bact_polysacc_biosynth/exp"/>
</dbReference>
<name>A0A501WN76_9RHOB</name>
<comment type="caution">
    <text evidence="10">The sequence shown here is derived from an EMBL/GenBank/DDBJ whole genome shotgun (WGS) entry which is preliminary data.</text>
</comment>
<feature type="transmembrane region" description="Helical" evidence="8">
    <location>
        <begin position="481"/>
        <end position="501"/>
    </location>
</feature>
<dbReference type="Pfam" id="PF02706">
    <property type="entry name" value="Wzz"/>
    <property type="match status" value="1"/>
</dbReference>
<organism evidence="10 11">
    <name type="scientific">Amaricoccus solimangrovi</name>
    <dbReference type="NCBI Taxonomy" id="2589815"/>
    <lineage>
        <taxon>Bacteria</taxon>
        <taxon>Pseudomonadati</taxon>
        <taxon>Pseudomonadota</taxon>
        <taxon>Alphaproteobacteria</taxon>
        <taxon>Rhodobacterales</taxon>
        <taxon>Paracoccaceae</taxon>
        <taxon>Amaricoccus</taxon>
    </lineage>
</organism>
<evidence type="ECO:0000259" key="9">
    <source>
        <dbReference type="Pfam" id="PF02706"/>
    </source>
</evidence>
<dbReference type="OrthoDB" id="8114194at2"/>
<dbReference type="AlphaFoldDB" id="A0A501WN76"/>
<feature type="domain" description="Polysaccharide chain length determinant N-terminal" evidence="9">
    <location>
        <begin position="3"/>
        <end position="80"/>
    </location>
</feature>
<evidence type="ECO:0000313" key="10">
    <source>
        <dbReference type="EMBL" id="TPE48431.1"/>
    </source>
</evidence>
<dbReference type="GO" id="GO:0005886">
    <property type="term" value="C:plasma membrane"/>
    <property type="evidence" value="ECO:0007669"/>
    <property type="project" value="UniProtKB-SubCell"/>
</dbReference>
<dbReference type="PANTHER" id="PTHR32309:SF13">
    <property type="entry name" value="FERRIC ENTEROBACTIN TRANSPORT PROTEIN FEPE"/>
    <property type="match status" value="1"/>
</dbReference>
<keyword evidence="4 8" id="KW-1133">Transmembrane helix</keyword>
<feature type="transmembrane region" description="Helical" evidence="8">
    <location>
        <begin position="17"/>
        <end position="38"/>
    </location>
</feature>
<sequence>MVNLDLKFYWAVFLRRLPYFLVIAAFVSALGLTVAMLLPPTYTSSANILVEPQQFSEQVAQTTAPVNPYEQAQIIEQRLMTRANLSTLAQRIGLYKDVDPPMTEGAQIRDIVDRITFIGFTPDVTRGPGEPGATILGVSFDAPTPEFANKGANELVNLVLEENQKIRAGRASDTLTFFQAEVDRLAGELEKQSDKIAKFKTDNFEALPDSLEERRQRQILEQERLIALEREESDLKNQRATVIWVFQRTGRSATAAALSPEETQLDALQNQLVQQRTIYAADSPRIRMLEGQIAALQKLVDQQQAARAVPGADGAAKPTSELDLELAPIDARLKFIQEDKASIQKTLDELNASLQATPANEQKLAALERELTNIQNQYNTAVQNAGQATVGERIEVMSKGERFSLIQPPATPSLPSSPNRLLISAAGVIGGLGAGLTFVILMEMLNRSIRRPVELTSKLGIQPFATVPYIRTPGEVRRKRMLFGGVLAFILVVLPLTLWLINSYYMPIDTLTAETLEKVGVAPGELDLPDGGTEDGTAVEGTAGSPAAPTPGATTPGTAPGAPSGAPAGTP</sequence>
<dbReference type="Proteomes" id="UP000319255">
    <property type="component" value="Unassembled WGS sequence"/>
</dbReference>
<keyword evidence="2" id="KW-1003">Cell membrane</keyword>
<evidence type="ECO:0000256" key="2">
    <source>
        <dbReference type="ARBA" id="ARBA00022475"/>
    </source>
</evidence>
<evidence type="ECO:0000256" key="5">
    <source>
        <dbReference type="ARBA" id="ARBA00023136"/>
    </source>
</evidence>
<evidence type="ECO:0000256" key="6">
    <source>
        <dbReference type="SAM" id="Coils"/>
    </source>
</evidence>
<evidence type="ECO:0000256" key="3">
    <source>
        <dbReference type="ARBA" id="ARBA00022692"/>
    </source>
</evidence>
<proteinExistence type="predicted"/>
<evidence type="ECO:0000256" key="4">
    <source>
        <dbReference type="ARBA" id="ARBA00022989"/>
    </source>
</evidence>
<dbReference type="EMBL" id="VFRP01000022">
    <property type="protein sequence ID" value="TPE48431.1"/>
    <property type="molecule type" value="Genomic_DNA"/>
</dbReference>
<feature type="region of interest" description="Disordered" evidence="7">
    <location>
        <begin position="523"/>
        <end position="571"/>
    </location>
</feature>
<accession>A0A501WN76</accession>
<keyword evidence="6" id="KW-0175">Coiled coil</keyword>
<feature type="compositionally biased region" description="Low complexity" evidence="7">
    <location>
        <begin position="541"/>
        <end position="571"/>
    </location>
</feature>
<dbReference type="InterPro" id="IPR003856">
    <property type="entry name" value="LPS_length_determ_N"/>
</dbReference>
<dbReference type="RefSeq" id="WP_140455497.1">
    <property type="nucleotide sequence ID" value="NZ_VFRP01000022.1"/>
</dbReference>
<gene>
    <name evidence="10" type="ORF">FJM51_17880</name>
</gene>
<dbReference type="GO" id="GO:0004713">
    <property type="term" value="F:protein tyrosine kinase activity"/>
    <property type="evidence" value="ECO:0007669"/>
    <property type="project" value="TreeGrafter"/>
</dbReference>
<evidence type="ECO:0000256" key="7">
    <source>
        <dbReference type="SAM" id="MobiDB-lite"/>
    </source>
</evidence>
<evidence type="ECO:0000256" key="8">
    <source>
        <dbReference type="SAM" id="Phobius"/>
    </source>
</evidence>
<keyword evidence="5 8" id="KW-0472">Membrane</keyword>